<protein>
    <submittedName>
        <fullName evidence="4">Putative oxidoreductase</fullName>
        <ecNumber evidence="4">1.-.-.-</ecNumber>
    </submittedName>
</protein>
<reference evidence="4 5" key="1">
    <citation type="submission" date="2019-02" db="EMBL/GenBank/DDBJ databases">
        <title>Deep-cultivation of Planctomycetes and their phenomic and genomic characterization uncovers novel biology.</title>
        <authorList>
            <person name="Wiegand S."/>
            <person name="Jogler M."/>
            <person name="Boedeker C."/>
            <person name="Pinto D."/>
            <person name="Vollmers J."/>
            <person name="Rivas-Marin E."/>
            <person name="Kohn T."/>
            <person name="Peeters S.H."/>
            <person name="Heuer A."/>
            <person name="Rast P."/>
            <person name="Oberbeckmann S."/>
            <person name="Bunk B."/>
            <person name="Jeske O."/>
            <person name="Meyerdierks A."/>
            <person name="Storesund J.E."/>
            <person name="Kallscheuer N."/>
            <person name="Luecker S."/>
            <person name="Lage O.M."/>
            <person name="Pohl T."/>
            <person name="Merkel B.J."/>
            <person name="Hornburger P."/>
            <person name="Mueller R.-W."/>
            <person name="Bruemmer F."/>
            <person name="Labrenz M."/>
            <person name="Spormann A.M."/>
            <person name="Op den Camp H."/>
            <person name="Overmann J."/>
            <person name="Amann R."/>
            <person name="Jetten M.S.M."/>
            <person name="Mascher T."/>
            <person name="Medema M.H."/>
            <person name="Devos D.P."/>
            <person name="Kaster A.-K."/>
            <person name="Ovreas L."/>
            <person name="Rohde M."/>
            <person name="Galperin M.Y."/>
            <person name="Jogler C."/>
        </authorList>
    </citation>
    <scope>NUCLEOTIDE SEQUENCE [LARGE SCALE GENOMIC DNA]</scope>
    <source>
        <strain evidence="4 5">ETA_A8</strain>
    </source>
</reference>
<dbReference type="CDD" id="cd05233">
    <property type="entry name" value="SDR_c"/>
    <property type="match status" value="1"/>
</dbReference>
<accession>A0A517YNQ8</accession>
<sequence length="245" mass="25964">MAQRLAGKTALVTGGGTGIGWGIAQALAEEGVRVAIAGRRLNVVQEAAASWKGQPAMLAHDCDVAERASVNRLFAWAHEQLGKIDILVNAAGVNIKTRSMTEMTPEQWDQVMNINATGVYNCLYAALPPMRERKDGLIINVSSISGKRAAPLGGIAYNASKFAVSALGTGVGNEVAPQGVRITTIFPGEVDTPILEHRPQAVSAERRAKMLLPEDFGPIVVALAMLPPRAHVPELVIKPTAADYV</sequence>
<dbReference type="PANTHER" id="PTHR42760:SF40">
    <property type="entry name" value="3-OXOACYL-[ACYL-CARRIER-PROTEIN] REDUCTASE, CHLOROPLASTIC"/>
    <property type="match status" value="1"/>
</dbReference>
<proteinExistence type="inferred from homology"/>
<dbReference type="GO" id="GO:0016616">
    <property type="term" value="F:oxidoreductase activity, acting on the CH-OH group of donors, NAD or NADP as acceptor"/>
    <property type="evidence" value="ECO:0007669"/>
    <property type="project" value="TreeGrafter"/>
</dbReference>
<dbReference type="GO" id="GO:0030497">
    <property type="term" value="P:fatty acid elongation"/>
    <property type="evidence" value="ECO:0007669"/>
    <property type="project" value="TreeGrafter"/>
</dbReference>
<gene>
    <name evidence="4" type="ORF">ETAA8_70260</name>
</gene>
<dbReference type="Gene3D" id="3.40.50.720">
    <property type="entry name" value="NAD(P)-binding Rossmann-like Domain"/>
    <property type="match status" value="1"/>
</dbReference>
<dbReference type="EMBL" id="CP036274">
    <property type="protein sequence ID" value="QDU31865.1"/>
    <property type="molecule type" value="Genomic_DNA"/>
</dbReference>
<dbReference type="InterPro" id="IPR020904">
    <property type="entry name" value="Sc_DH/Rdtase_CS"/>
</dbReference>
<keyword evidence="4" id="KW-0560">Oxidoreductase</keyword>
<evidence type="ECO:0000256" key="2">
    <source>
        <dbReference type="RuleBase" id="RU000363"/>
    </source>
</evidence>
<dbReference type="EC" id="1.-.-.-" evidence="4"/>
<dbReference type="PRINTS" id="PR00081">
    <property type="entry name" value="GDHRDH"/>
</dbReference>
<dbReference type="SMART" id="SM00822">
    <property type="entry name" value="PKS_KR"/>
    <property type="match status" value="1"/>
</dbReference>
<evidence type="ECO:0000256" key="1">
    <source>
        <dbReference type="ARBA" id="ARBA00006484"/>
    </source>
</evidence>
<comment type="similarity">
    <text evidence="1 2">Belongs to the short-chain dehydrogenases/reductases (SDR) family.</text>
</comment>
<dbReference type="SUPFAM" id="SSF51735">
    <property type="entry name" value="NAD(P)-binding Rossmann-fold domains"/>
    <property type="match status" value="1"/>
</dbReference>
<dbReference type="PRINTS" id="PR00080">
    <property type="entry name" value="SDRFAMILY"/>
</dbReference>
<feature type="domain" description="Ketoreductase" evidence="3">
    <location>
        <begin position="8"/>
        <end position="185"/>
    </location>
</feature>
<dbReference type="FunFam" id="3.40.50.720:FF:000084">
    <property type="entry name" value="Short-chain dehydrogenase reductase"/>
    <property type="match status" value="1"/>
</dbReference>
<organism evidence="4 5">
    <name type="scientific">Anatilimnocola aggregata</name>
    <dbReference type="NCBI Taxonomy" id="2528021"/>
    <lineage>
        <taxon>Bacteria</taxon>
        <taxon>Pseudomonadati</taxon>
        <taxon>Planctomycetota</taxon>
        <taxon>Planctomycetia</taxon>
        <taxon>Pirellulales</taxon>
        <taxon>Pirellulaceae</taxon>
        <taxon>Anatilimnocola</taxon>
    </lineage>
</organism>
<keyword evidence="5" id="KW-1185">Reference proteome</keyword>
<dbReference type="AlphaFoldDB" id="A0A517YNQ8"/>
<dbReference type="InterPro" id="IPR036291">
    <property type="entry name" value="NAD(P)-bd_dom_sf"/>
</dbReference>
<dbReference type="Proteomes" id="UP000315017">
    <property type="component" value="Chromosome"/>
</dbReference>
<dbReference type="PANTHER" id="PTHR42760">
    <property type="entry name" value="SHORT-CHAIN DEHYDROGENASES/REDUCTASES FAMILY MEMBER"/>
    <property type="match status" value="1"/>
</dbReference>
<name>A0A517YNQ8_9BACT</name>
<dbReference type="KEGG" id="aagg:ETAA8_70260"/>
<dbReference type="PROSITE" id="PS00061">
    <property type="entry name" value="ADH_SHORT"/>
    <property type="match status" value="1"/>
</dbReference>
<dbReference type="OrthoDB" id="9775296at2"/>
<dbReference type="Pfam" id="PF00106">
    <property type="entry name" value="adh_short"/>
    <property type="match status" value="1"/>
</dbReference>
<evidence type="ECO:0000259" key="3">
    <source>
        <dbReference type="SMART" id="SM00822"/>
    </source>
</evidence>
<dbReference type="InterPro" id="IPR057326">
    <property type="entry name" value="KR_dom"/>
</dbReference>
<evidence type="ECO:0000313" key="5">
    <source>
        <dbReference type="Proteomes" id="UP000315017"/>
    </source>
</evidence>
<dbReference type="InterPro" id="IPR002347">
    <property type="entry name" value="SDR_fam"/>
</dbReference>
<dbReference type="RefSeq" id="WP_145099732.1">
    <property type="nucleotide sequence ID" value="NZ_CP036274.1"/>
</dbReference>
<evidence type="ECO:0000313" key="4">
    <source>
        <dbReference type="EMBL" id="QDU31865.1"/>
    </source>
</evidence>